<evidence type="ECO:0000313" key="2">
    <source>
        <dbReference type="EMBL" id="TFL01193.1"/>
    </source>
</evidence>
<sequence length="139" mass="15556">MSTSTFQGPPRVHHSDQDISSAYPNDDTPKPISIYATSHTIDSVSNERHVVLFWTNSKPTSAVWCTQILPLSGIPGQYNMQNTVKMRRGDTSKRSDIYKINRSYTRRERNHIIELAKSIQFNPASPSMGVGSGSTTSWV</sequence>
<protein>
    <submittedName>
        <fullName evidence="2">Uncharacterized protein</fullName>
    </submittedName>
</protein>
<evidence type="ECO:0000313" key="3">
    <source>
        <dbReference type="Proteomes" id="UP000305067"/>
    </source>
</evidence>
<dbReference type="Proteomes" id="UP000305067">
    <property type="component" value="Unassembled WGS sequence"/>
</dbReference>
<evidence type="ECO:0000256" key="1">
    <source>
        <dbReference type="SAM" id="MobiDB-lite"/>
    </source>
</evidence>
<reference evidence="2 3" key="1">
    <citation type="journal article" date="2019" name="Nat. Ecol. Evol.">
        <title>Megaphylogeny resolves global patterns of mushroom evolution.</title>
        <authorList>
            <person name="Varga T."/>
            <person name="Krizsan K."/>
            <person name="Foldi C."/>
            <person name="Dima B."/>
            <person name="Sanchez-Garcia M."/>
            <person name="Sanchez-Ramirez S."/>
            <person name="Szollosi G.J."/>
            <person name="Szarkandi J.G."/>
            <person name="Papp V."/>
            <person name="Albert L."/>
            <person name="Andreopoulos W."/>
            <person name="Angelini C."/>
            <person name="Antonin V."/>
            <person name="Barry K.W."/>
            <person name="Bougher N.L."/>
            <person name="Buchanan P."/>
            <person name="Buyck B."/>
            <person name="Bense V."/>
            <person name="Catcheside P."/>
            <person name="Chovatia M."/>
            <person name="Cooper J."/>
            <person name="Damon W."/>
            <person name="Desjardin D."/>
            <person name="Finy P."/>
            <person name="Geml J."/>
            <person name="Haridas S."/>
            <person name="Hughes K."/>
            <person name="Justo A."/>
            <person name="Karasinski D."/>
            <person name="Kautmanova I."/>
            <person name="Kiss B."/>
            <person name="Kocsube S."/>
            <person name="Kotiranta H."/>
            <person name="LaButti K.M."/>
            <person name="Lechner B.E."/>
            <person name="Liimatainen K."/>
            <person name="Lipzen A."/>
            <person name="Lukacs Z."/>
            <person name="Mihaltcheva S."/>
            <person name="Morgado L.N."/>
            <person name="Niskanen T."/>
            <person name="Noordeloos M.E."/>
            <person name="Ohm R.A."/>
            <person name="Ortiz-Santana B."/>
            <person name="Ovrebo C."/>
            <person name="Racz N."/>
            <person name="Riley R."/>
            <person name="Savchenko A."/>
            <person name="Shiryaev A."/>
            <person name="Soop K."/>
            <person name="Spirin V."/>
            <person name="Szebenyi C."/>
            <person name="Tomsovsky M."/>
            <person name="Tulloss R.E."/>
            <person name="Uehling J."/>
            <person name="Grigoriev I.V."/>
            <person name="Vagvolgyi C."/>
            <person name="Papp T."/>
            <person name="Martin F.M."/>
            <person name="Miettinen O."/>
            <person name="Hibbett D.S."/>
            <person name="Nagy L.G."/>
        </authorList>
    </citation>
    <scope>NUCLEOTIDE SEQUENCE [LARGE SCALE GENOMIC DNA]</scope>
    <source>
        <strain evidence="2 3">CBS 309.79</strain>
    </source>
</reference>
<accession>A0A5C3QGI6</accession>
<proteinExistence type="predicted"/>
<dbReference type="STRING" id="1884261.A0A5C3QGI6"/>
<gene>
    <name evidence="2" type="ORF">BDV98DRAFT_593105</name>
</gene>
<feature type="region of interest" description="Disordered" evidence="1">
    <location>
        <begin position="1"/>
        <end position="29"/>
    </location>
</feature>
<keyword evidence="3" id="KW-1185">Reference proteome</keyword>
<organism evidence="2 3">
    <name type="scientific">Pterulicium gracile</name>
    <dbReference type="NCBI Taxonomy" id="1884261"/>
    <lineage>
        <taxon>Eukaryota</taxon>
        <taxon>Fungi</taxon>
        <taxon>Dikarya</taxon>
        <taxon>Basidiomycota</taxon>
        <taxon>Agaricomycotina</taxon>
        <taxon>Agaricomycetes</taxon>
        <taxon>Agaricomycetidae</taxon>
        <taxon>Agaricales</taxon>
        <taxon>Pleurotineae</taxon>
        <taxon>Pterulaceae</taxon>
        <taxon>Pterulicium</taxon>
    </lineage>
</organism>
<dbReference type="EMBL" id="ML178825">
    <property type="protein sequence ID" value="TFL01193.1"/>
    <property type="molecule type" value="Genomic_DNA"/>
</dbReference>
<dbReference type="AlphaFoldDB" id="A0A5C3QGI6"/>
<name>A0A5C3QGI6_9AGAR</name>